<dbReference type="Proteomes" id="UP000594638">
    <property type="component" value="Unassembled WGS sequence"/>
</dbReference>
<organism evidence="1 2">
    <name type="scientific">Olea europaea subsp. europaea</name>
    <dbReference type="NCBI Taxonomy" id="158383"/>
    <lineage>
        <taxon>Eukaryota</taxon>
        <taxon>Viridiplantae</taxon>
        <taxon>Streptophyta</taxon>
        <taxon>Embryophyta</taxon>
        <taxon>Tracheophyta</taxon>
        <taxon>Spermatophyta</taxon>
        <taxon>Magnoliopsida</taxon>
        <taxon>eudicotyledons</taxon>
        <taxon>Gunneridae</taxon>
        <taxon>Pentapetalae</taxon>
        <taxon>asterids</taxon>
        <taxon>lamiids</taxon>
        <taxon>Lamiales</taxon>
        <taxon>Oleaceae</taxon>
        <taxon>Oleeae</taxon>
        <taxon>Olea</taxon>
    </lineage>
</organism>
<dbReference type="GO" id="GO:0000712">
    <property type="term" value="P:resolution of meiotic recombination intermediates"/>
    <property type="evidence" value="ECO:0007669"/>
    <property type="project" value="TreeGrafter"/>
</dbReference>
<protein>
    <submittedName>
        <fullName evidence="1">Uncharacterized protein</fullName>
    </submittedName>
</protein>
<evidence type="ECO:0000313" key="1">
    <source>
        <dbReference type="EMBL" id="CAA2981589.1"/>
    </source>
</evidence>
<dbReference type="InterPro" id="IPR038824">
    <property type="entry name" value="SHOC1-like"/>
</dbReference>
<name>A0A8S0RQT9_OLEEU</name>
<comment type="caution">
    <text evidence="1">The sequence shown here is derived from an EMBL/GenBank/DDBJ whole genome shotgun (WGS) entry which is preliminary data.</text>
</comment>
<accession>A0A8S0RQT9</accession>
<keyword evidence="2" id="KW-1185">Reference proteome</keyword>
<sequence length="101" mass="11818">MKYLSGHHLAVQCLEVELHCSNFALQMDYLSVVEQSHREEYPTFHQGKADGYIIGSMNMRLFEEFQFFDKDPSCSCVVFSDAAKEIEAELCEFMFQRNYDL</sequence>
<gene>
    <name evidence="1" type="ORF">OLEA9_A094336</name>
</gene>
<proteinExistence type="predicted"/>
<dbReference type="EMBL" id="CACTIH010003676">
    <property type="protein sequence ID" value="CAA2981589.1"/>
    <property type="molecule type" value="Genomic_DNA"/>
</dbReference>
<reference evidence="1 2" key="1">
    <citation type="submission" date="2019-12" db="EMBL/GenBank/DDBJ databases">
        <authorList>
            <person name="Alioto T."/>
            <person name="Alioto T."/>
            <person name="Gomez Garrido J."/>
        </authorList>
    </citation>
    <scope>NUCLEOTIDE SEQUENCE [LARGE SCALE GENOMIC DNA]</scope>
</reference>
<evidence type="ECO:0000313" key="2">
    <source>
        <dbReference type="Proteomes" id="UP000594638"/>
    </source>
</evidence>
<dbReference type="Gramene" id="OE9A094336T1">
    <property type="protein sequence ID" value="OE9A094336C1"/>
    <property type="gene ID" value="OE9A094336"/>
</dbReference>
<dbReference type="OrthoDB" id="10545656at2759"/>
<dbReference type="PANTHER" id="PTHR35764">
    <property type="entry name" value="PROTEIN SHORTAGE IN CHIASMATA 1"/>
    <property type="match status" value="1"/>
</dbReference>
<dbReference type="AlphaFoldDB" id="A0A8S0RQT9"/>
<dbReference type="PANTHER" id="PTHR35764:SF1">
    <property type="entry name" value="PROTEIN SHORTAGE IN CHIASMATA 1"/>
    <property type="match status" value="1"/>
</dbReference>